<evidence type="ECO:0000259" key="1">
    <source>
        <dbReference type="SMART" id="SM00587"/>
    </source>
</evidence>
<dbReference type="InterPro" id="IPR015897">
    <property type="entry name" value="CHK_kinase-like"/>
</dbReference>
<protein>
    <recommendedName>
        <fullName evidence="1">CHK kinase-like domain-containing protein</fullName>
    </recommendedName>
</protein>
<dbReference type="EMBL" id="JAUCMV010000002">
    <property type="protein sequence ID" value="KAK0418896.1"/>
    <property type="molecule type" value="Genomic_DNA"/>
</dbReference>
<dbReference type="Proteomes" id="UP001175271">
    <property type="component" value="Unassembled WGS sequence"/>
</dbReference>
<dbReference type="InterPro" id="IPR052961">
    <property type="entry name" value="Oxido-Kinase-like_Enzymes"/>
</dbReference>
<keyword evidence="3" id="KW-1185">Reference proteome</keyword>
<dbReference type="Pfam" id="PF07914">
    <property type="entry name" value="DUF1679"/>
    <property type="match status" value="1"/>
</dbReference>
<dbReference type="SMART" id="SM00587">
    <property type="entry name" value="CHK"/>
    <property type="match status" value="1"/>
</dbReference>
<comment type="caution">
    <text evidence="2">The sequence shown here is derived from an EMBL/GenBank/DDBJ whole genome shotgun (WGS) entry which is preliminary data.</text>
</comment>
<dbReference type="AlphaFoldDB" id="A0AA39I6U7"/>
<organism evidence="2 3">
    <name type="scientific">Steinernema hermaphroditum</name>
    <dbReference type="NCBI Taxonomy" id="289476"/>
    <lineage>
        <taxon>Eukaryota</taxon>
        <taxon>Metazoa</taxon>
        <taxon>Ecdysozoa</taxon>
        <taxon>Nematoda</taxon>
        <taxon>Chromadorea</taxon>
        <taxon>Rhabditida</taxon>
        <taxon>Tylenchina</taxon>
        <taxon>Panagrolaimomorpha</taxon>
        <taxon>Strongyloidoidea</taxon>
        <taxon>Steinernematidae</taxon>
        <taxon>Steinernema</taxon>
    </lineage>
</organism>
<accession>A0AA39I6U7</accession>
<name>A0AA39I6U7_9BILA</name>
<dbReference type="SUPFAM" id="SSF56112">
    <property type="entry name" value="Protein kinase-like (PK-like)"/>
    <property type="match status" value="1"/>
</dbReference>
<sequence>MTTICSSVFTESWLLERLKWYDSKYQRILQEQHVTQIISKDIGVGKGMVSNVFNCTICLADGSSFQVIVKIPGGALQEMQSGGEGFKDDCFAYRYHNRECQFFNDFPHLSEIIPIPHVFYSIPFSPSVPGGTGVVLLESLVGRAETADMVDGLNRHQIFAIAKDLAHFQAHFLCAEDKSWVDRYPMTVLNDTTDYEFKLDIFQKLKDYDLETFGEVVDGLLPYMSNVKVWRHTLKDAYIREGLPVVMCHGDTWINNILWDLNPDGSISNKVAAYIDWQMAHAGCLTTDIAVVLSICVKAYLQRQCQYEVLRFYYDTLGDEMAKMGRRINFGFDQVVRCYKANFIYQSMNYSCVVPSVVTSNLDLPDSVGEARLKEVFLRGKLILQQAVEFAKELPADMQPKNM</sequence>
<gene>
    <name evidence="2" type="ORF">QR680_013838</name>
</gene>
<dbReference type="PANTHER" id="PTHR23020">
    <property type="entry name" value="UNCHARACTERIZED NUCLEAR HORMONE RECEPTOR-RELATED"/>
    <property type="match status" value="1"/>
</dbReference>
<proteinExistence type="predicted"/>
<evidence type="ECO:0000313" key="2">
    <source>
        <dbReference type="EMBL" id="KAK0418896.1"/>
    </source>
</evidence>
<feature type="domain" description="CHK kinase-like" evidence="1">
    <location>
        <begin position="135"/>
        <end position="323"/>
    </location>
</feature>
<dbReference type="InterPro" id="IPR011009">
    <property type="entry name" value="Kinase-like_dom_sf"/>
</dbReference>
<dbReference type="Gene3D" id="3.90.1200.10">
    <property type="match status" value="1"/>
</dbReference>
<dbReference type="PANTHER" id="PTHR23020:SF41">
    <property type="entry name" value="AMINOGLYCOSIDE PHOSPHOTRANSFERASE DOMAIN-CONTAINING PROTEIN"/>
    <property type="match status" value="1"/>
</dbReference>
<evidence type="ECO:0000313" key="3">
    <source>
        <dbReference type="Proteomes" id="UP001175271"/>
    </source>
</evidence>
<reference evidence="2" key="1">
    <citation type="submission" date="2023-06" db="EMBL/GenBank/DDBJ databases">
        <title>Genomic analysis of the entomopathogenic nematode Steinernema hermaphroditum.</title>
        <authorList>
            <person name="Schwarz E.M."/>
            <person name="Heppert J.K."/>
            <person name="Baniya A."/>
            <person name="Schwartz H.T."/>
            <person name="Tan C.-H."/>
            <person name="Antoshechkin I."/>
            <person name="Sternberg P.W."/>
            <person name="Goodrich-Blair H."/>
            <person name="Dillman A.R."/>
        </authorList>
    </citation>
    <scope>NUCLEOTIDE SEQUENCE</scope>
    <source>
        <strain evidence="2">PS9179</strain>
        <tissue evidence="2">Whole animal</tissue>
    </source>
</reference>
<dbReference type="InterPro" id="IPR012877">
    <property type="entry name" value="Dhs-27"/>
</dbReference>